<dbReference type="NCBIfam" id="TIGR00254">
    <property type="entry name" value="GGDEF"/>
    <property type="match status" value="1"/>
</dbReference>
<dbReference type="PROSITE" id="PS50883">
    <property type="entry name" value="EAL"/>
    <property type="match status" value="1"/>
</dbReference>
<dbReference type="CDD" id="cd01948">
    <property type="entry name" value="EAL"/>
    <property type="match status" value="1"/>
</dbReference>
<dbReference type="InterPro" id="IPR035965">
    <property type="entry name" value="PAS-like_dom_sf"/>
</dbReference>
<dbReference type="Pfam" id="PF00989">
    <property type="entry name" value="PAS"/>
    <property type="match status" value="1"/>
</dbReference>
<feature type="domain" description="PAC" evidence="4">
    <location>
        <begin position="303"/>
        <end position="354"/>
    </location>
</feature>
<evidence type="ECO:0000259" key="5">
    <source>
        <dbReference type="PROSITE" id="PS50883"/>
    </source>
</evidence>
<dbReference type="EC" id="3.1.4.52" evidence="7"/>
<feature type="transmembrane region" description="Helical" evidence="2">
    <location>
        <begin position="121"/>
        <end position="140"/>
    </location>
</feature>
<dbReference type="InterPro" id="IPR000700">
    <property type="entry name" value="PAS-assoc_C"/>
</dbReference>
<reference evidence="7 8" key="1">
    <citation type="journal article" date="2018" name="Environ. Microbiol.">
        <title>Novel energy conservation strategies and behaviour of Pelotomaculum schinkii driving syntrophic propionate catabolism.</title>
        <authorList>
            <person name="Hidalgo-Ahumada C.A.P."/>
            <person name="Nobu M.K."/>
            <person name="Narihiro T."/>
            <person name="Tamaki H."/>
            <person name="Liu W.T."/>
            <person name="Kamagata Y."/>
            <person name="Stams A.J.M."/>
            <person name="Imachi H."/>
            <person name="Sousa D.Z."/>
        </authorList>
    </citation>
    <scope>NUCLEOTIDE SEQUENCE [LARGE SCALE GENOMIC DNA]</scope>
    <source>
        <strain evidence="7 8">MGP</strain>
    </source>
</reference>
<feature type="transmembrane region" description="Helical" evidence="2">
    <location>
        <begin position="152"/>
        <end position="177"/>
    </location>
</feature>
<dbReference type="GO" id="GO:0071111">
    <property type="term" value="F:cyclic-guanylate-specific phosphodiesterase activity"/>
    <property type="evidence" value="ECO:0007669"/>
    <property type="project" value="UniProtKB-EC"/>
</dbReference>
<evidence type="ECO:0000256" key="2">
    <source>
        <dbReference type="SAM" id="Phobius"/>
    </source>
</evidence>
<dbReference type="InterPro" id="IPR000160">
    <property type="entry name" value="GGDEF_dom"/>
</dbReference>
<dbReference type="GO" id="GO:0006355">
    <property type="term" value="P:regulation of DNA-templated transcription"/>
    <property type="evidence" value="ECO:0007669"/>
    <property type="project" value="InterPro"/>
</dbReference>
<dbReference type="InterPro" id="IPR000014">
    <property type="entry name" value="PAS"/>
</dbReference>
<dbReference type="SMART" id="SM00086">
    <property type="entry name" value="PAC"/>
    <property type="match status" value="1"/>
</dbReference>
<dbReference type="NCBIfam" id="TIGR00229">
    <property type="entry name" value="sensory_box"/>
    <property type="match status" value="1"/>
</dbReference>
<feature type="transmembrane region" description="Helical" evidence="2">
    <location>
        <begin position="99"/>
        <end position="116"/>
    </location>
</feature>
<gene>
    <name evidence="7" type="primary">pdeB_2</name>
    <name evidence="7" type="ORF">Pmgp_03285</name>
</gene>
<feature type="domain" description="GGDEF" evidence="6">
    <location>
        <begin position="424"/>
        <end position="557"/>
    </location>
</feature>
<keyword evidence="2" id="KW-0812">Transmembrane</keyword>
<dbReference type="Proteomes" id="UP000297597">
    <property type="component" value="Unassembled WGS sequence"/>
</dbReference>
<dbReference type="InterPro" id="IPR029787">
    <property type="entry name" value="Nucleotide_cyclase"/>
</dbReference>
<feature type="transmembrane region" description="Helical" evidence="2">
    <location>
        <begin position="70"/>
        <end position="93"/>
    </location>
</feature>
<dbReference type="PANTHER" id="PTHR44757:SF4">
    <property type="entry name" value="DIGUANYLATE CYCLASE DGCE-RELATED"/>
    <property type="match status" value="1"/>
</dbReference>
<dbReference type="CDD" id="cd00130">
    <property type="entry name" value="PAS"/>
    <property type="match status" value="1"/>
</dbReference>
<dbReference type="EMBL" id="QFFZ01000054">
    <property type="protein sequence ID" value="TEB09246.1"/>
    <property type="molecule type" value="Genomic_DNA"/>
</dbReference>
<dbReference type="FunFam" id="3.30.70.270:FF:000001">
    <property type="entry name" value="Diguanylate cyclase domain protein"/>
    <property type="match status" value="1"/>
</dbReference>
<dbReference type="PROSITE" id="PS50887">
    <property type="entry name" value="GGDEF"/>
    <property type="match status" value="1"/>
</dbReference>
<evidence type="ECO:0000259" key="3">
    <source>
        <dbReference type="PROSITE" id="PS50112"/>
    </source>
</evidence>
<dbReference type="InterPro" id="IPR001633">
    <property type="entry name" value="EAL_dom"/>
</dbReference>
<dbReference type="SUPFAM" id="SSF141868">
    <property type="entry name" value="EAL domain-like"/>
    <property type="match status" value="1"/>
</dbReference>
<keyword evidence="2" id="KW-1133">Transmembrane helix</keyword>
<evidence type="ECO:0000259" key="4">
    <source>
        <dbReference type="PROSITE" id="PS50113"/>
    </source>
</evidence>
<dbReference type="InterPro" id="IPR013767">
    <property type="entry name" value="PAS_fold"/>
</dbReference>
<evidence type="ECO:0000259" key="6">
    <source>
        <dbReference type="PROSITE" id="PS50887"/>
    </source>
</evidence>
<dbReference type="SMART" id="SM00091">
    <property type="entry name" value="PAS"/>
    <property type="match status" value="1"/>
</dbReference>
<keyword evidence="8" id="KW-1185">Reference proteome</keyword>
<name>A0A4Y7RK89_9FIRM</name>
<feature type="coiled-coil region" evidence="1">
    <location>
        <begin position="345"/>
        <end position="390"/>
    </location>
</feature>
<dbReference type="Pfam" id="PF00563">
    <property type="entry name" value="EAL"/>
    <property type="match status" value="1"/>
</dbReference>
<keyword evidence="1" id="KW-0175">Coiled coil</keyword>
<dbReference type="Gene3D" id="3.30.70.270">
    <property type="match status" value="1"/>
</dbReference>
<protein>
    <submittedName>
        <fullName evidence="7">Cyclic di-GMP phosphodiesterase PdeB</fullName>
        <ecNumber evidence="7">3.1.4.52</ecNumber>
    </submittedName>
</protein>
<dbReference type="AlphaFoldDB" id="A0A4Y7RK89"/>
<dbReference type="SMART" id="SM00052">
    <property type="entry name" value="EAL"/>
    <property type="match status" value="1"/>
</dbReference>
<proteinExistence type="predicted"/>
<dbReference type="InterPro" id="IPR035919">
    <property type="entry name" value="EAL_sf"/>
</dbReference>
<feature type="coiled-coil region" evidence="1">
    <location>
        <begin position="207"/>
        <end position="241"/>
    </location>
</feature>
<dbReference type="InterPro" id="IPR052155">
    <property type="entry name" value="Biofilm_reg_signaling"/>
</dbReference>
<keyword evidence="2" id="KW-0472">Membrane</keyword>
<keyword evidence="7" id="KW-0378">Hydrolase</keyword>
<accession>A0A4Y7RK89</accession>
<dbReference type="InterPro" id="IPR043128">
    <property type="entry name" value="Rev_trsase/Diguanyl_cyclase"/>
</dbReference>
<dbReference type="SUPFAM" id="SSF55785">
    <property type="entry name" value="PYP-like sensor domain (PAS domain)"/>
    <property type="match status" value="1"/>
</dbReference>
<dbReference type="CDD" id="cd01949">
    <property type="entry name" value="GGDEF"/>
    <property type="match status" value="1"/>
</dbReference>
<dbReference type="PANTHER" id="PTHR44757">
    <property type="entry name" value="DIGUANYLATE CYCLASE DGCP"/>
    <property type="match status" value="1"/>
</dbReference>
<feature type="domain" description="PAS" evidence="3">
    <location>
        <begin position="231"/>
        <end position="301"/>
    </location>
</feature>
<comment type="caution">
    <text evidence="7">The sequence shown here is derived from an EMBL/GenBank/DDBJ whole genome shotgun (WGS) entry which is preliminary data.</text>
</comment>
<dbReference type="PROSITE" id="PS50113">
    <property type="entry name" value="PAC"/>
    <property type="match status" value="1"/>
</dbReference>
<dbReference type="SUPFAM" id="SSF55073">
    <property type="entry name" value="Nucleotide cyclase"/>
    <property type="match status" value="1"/>
</dbReference>
<feature type="transmembrane region" description="Helical" evidence="2">
    <location>
        <begin position="45"/>
        <end position="63"/>
    </location>
</feature>
<organism evidence="7 8">
    <name type="scientific">Pelotomaculum propionicicum</name>
    <dbReference type="NCBI Taxonomy" id="258475"/>
    <lineage>
        <taxon>Bacteria</taxon>
        <taxon>Bacillati</taxon>
        <taxon>Bacillota</taxon>
        <taxon>Clostridia</taxon>
        <taxon>Eubacteriales</taxon>
        <taxon>Desulfotomaculaceae</taxon>
        <taxon>Pelotomaculum</taxon>
    </lineage>
</organism>
<evidence type="ECO:0000313" key="7">
    <source>
        <dbReference type="EMBL" id="TEB09246.1"/>
    </source>
</evidence>
<dbReference type="Pfam" id="PF00990">
    <property type="entry name" value="GGDEF"/>
    <property type="match status" value="1"/>
</dbReference>
<evidence type="ECO:0000313" key="8">
    <source>
        <dbReference type="Proteomes" id="UP000297597"/>
    </source>
</evidence>
<dbReference type="PROSITE" id="PS50112">
    <property type="entry name" value="PAS"/>
    <property type="match status" value="1"/>
</dbReference>
<feature type="transmembrane region" description="Helical" evidence="2">
    <location>
        <begin position="505"/>
        <end position="524"/>
    </location>
</feature>
<dbReference type="SMART" id="SM00267">
    <property type="entry name" value="GGDEF"/>
    <property type="match status" value="1"/>
</dbReference>
<dbReference type="Gene3D" id="3.30.450.20">
    <property type="entry name" value="PAS domain"/>
    <property type="match status" value="1"/>
</dbReference>
<dbReference type="OrthoDB" id="9762141at2"/>
<dbReference type="Gene3D" id="3.20.20.450">
    <property type="entry name" value="EAL domain"/>
    <property type="match status" value="1"/>
</dbReference>
<sequence length="813" mass="92333">MNFNINALIGDESRFSLEHRILNIALLFSSAICFLSGFVNHFIDLNVSISIFSGIALAYMYYLSIIKQQYVIPLFLGLPIFLFVLNPVIWVNVAGTQGSYPYFIILFSSGIAILLSGPRRVIFTCYLIIVTIALVIFEYNHPYLIMGFSADIYRYIDISVGLTVVIIANTLLFALVFNSYNKEHKKAREYLTQIEKQSIKIEFQESLKVINEQLKQEIAERKQAEKLLRESEKRYRNLVENINDVIFTLDTRGIITYVSTAIEKVFLYKADEVTGKPFDSFIHPDDLTLALNRLERILAGEVLPSEYRVLDKNGDVRFVRTSSRPLFAENQLVGLTGVLMDITGRKQMEDELREHRDHLEEIVDERTTELKTANEQLQQEIAERKQAEAQLKYLATHDYLTGIPNRYSFEESLKNTVAKAKRGKEGSLLFIDIDNFKLVNDTKGHTAGDHLLIDVAKIIKESIRKSDTLARLGGDEFGVLLEEATVDEARLVAEKLRKKVEDKEFCFTNYVCFNLSICIGIVMIDGSLNSQKLLTLADTALYAAKEKGRNRIVLLDPNEETTTRFAAINQLVAQVNRAVKEDKFVLHLQPVVRVDNGKTLYHEALLRLQGEEGELISPRAFIPAAERFGLMPQIDRWVVGASLDIMRQHPDLCLFVNISGLSLSEESLLGYIEEMITQCGMEPSRIGFEITETAAVKDMSLARRWIERLKKIGCRFALDDFGIGFSSFSYLQMLPVDYIKIDGSFIYNLDKDPSHRALVKAMNTVAHTLGKQTIAEYVENENVLKTLQKLKVDCAQGYFLGSPKIIDQSFRSS</sequence>
<evidence type="ECO:0000256" key="1">
    <source>
        <dbReference type="SAM" id="Coils"/>
    </source>
</evidence>
<feature type="domain" description="EAL" evidence="5">
    <location>
        <begin position="568"/>
        <end position="813"/>
    </location>
</feature>
<dbReference type="InterPro" id="IPR001610">
    <property type="entry name" value="PAC"/>
</dbReference>
<feature type="transmembrane region" description="Helical" evidence="2">
    <location>
        <begin position="21"/>
        <end position="39"/>
    </location>
</feature>